<sequence>MVENLKIGLITSQLSLNNAKKSLSIYEEIKDFINIARVQNNIGNIYSDFIRYKNDKKEREKNYSISEEYLHKSLEFYNIEKYPYEFARSYQNLGSLNLLMMCNDDDKDKIYSYYIKAEKNYEMCKKVFVKDKYENEYINLYYNLMTLYFQELKRIGDMTLLSKIMDNSKFILDICTIENRPKIYVDTNNIMADAYKFAIETCEITNESEKIDFIEETIAKYEIVLGFREFIISDKLNMIINCKCQSKGLPLLIKLS</sequence>
<accession>A0A974BH37</accession>
<dbReference type="RefSeq" id="WP_179236206.1">
    <property type="nucleotide sequence ID" value="NZ_JACBNQ010000001.1"/>
</dbReference>
<evidence type="ECO:0000313" key="1">
    <source>
        <dbReference type="EMBL" id="NYB72811.1"/>
    </source>
</evidence>
<organism evidence="1 2">
    <name type="scientific">Sedimentibacter hydroxybenzoicus DSM 7310</name>
    <dbReference type="NCBI Taxonomy" id="1123245"/>
    <lineage>
        <taxon>Bacteria</taxon>
        <taxon>Bacillati</taxon>
        <taxon>Bacillota</taxon>
        <taxon>Tissierellia</taxon>
        <taxon>Sedimentibacter</taxon>
    </lineage>
</organism>
<dbReference type="InterPro" id="IPR011990">
    <property type="entry name" value="TPR-like_helical_dom_sf"/>
</dbReference>
<reference evidence="1" key="1">
    <citation type="submission" date="2020-07" db="EMBL/GenBank/DDBJ databases">
        <title>Genomic analysis of a strain of Sedimentibacter Hydroxybenzoicus DSM7310.</title>
        <authorList>
            <person name="Ma S."/>
        </authorList>
    </citation>
    <scope>NUCLEOTIDE SEQUENCE</scope>
    <source>
        <strain evidence="1">DSM 7310</strain>
    </source>
</reference>
<dbReference type="AlphaFoldDB" id="A0A974BH37"/>
<dbReference type="Gene3D" id="1.25.40.10">
    <property type="entry name" value="Tetratricopeptide repeat domain"/>
    <property type="match status" value="1"/>
</dbReference>
<proteinExistence type="predicted"/>
<dbReference type="Proteomes" id="UP000611629">
    <property type="component" value="Unassembled WGS sequence"/>
</dbReference>
<keyword evidence="2" id="KW-1185">Reference proteome</keyword>
<gene>
    <name evidence="1" type="ORF">HZF24_01505</name>
</gene>
<dbReference type="EMBL" id="JACBNQ010000001">
    <property type="protein sequence ID" value="NYB72811.1"/>
    <property type="molecule type" value="Genomic_DNA"/>
</dbReference>
<comment type="caution">
    <text evidence="1">The sequence shown here is derived from an EMBL/GenBank/DDBJ whole genome shotgun (WGS) entry which is preliminary data.</text>
</comment>
<protein>
    <submittedName>
        <fullName evidence="1">Uncharacterized protein</fullName>
    </submittedName>
</protein>
<name>A0A974BH37_SEDHY</name>
<evidence type="ECO:0000313" key="2">
    <source>
        <dbReference type="Proteomes" id="UP000611629"/>
    </source>
</evidence>